<dbReference type="AlphaFoldDB" id="A0AA41MT86"/>
<feature type="repeat" description="ANK" evidence="7">
    <location>
        <begin position="37"/>
        <end position="69"/>
    </location>
</feature>
<keyword evidence="4 7" id="KW-0040">ANK repeat</keyword>
<dbReference type="PANTHER" id="PTHR24193">
    <property type="entry name" value="ANKYRIN REPEAT PROTEIN"/>
    <property type="match status" value="1"/>
</dbReference>
<dbReference type="InterPro" id="IPR036770">
    <property type="entry name" value="Ankyrin_rpt-contain_sf"/>
</dbReference>
<sequence length="450" mass="48791">MSLVDLGKRLLEAARKGQDDEVRTLMANGAPFTTDWLGTSPLHLAAQYGHYSTAEVLLRAGVSRDARTKVDRTPLHMAAADGHAHIVELLVRNGADVNAKDMLKMTALHWATEHHHRDVVELLIKYGADVHAFSKFDKSAFDIALEKNNAEILVILQEAMQNQVNANPERANSVTNPVTMAAPFIFTSGEVVNLASLVSSTSTKTTSGDPQASTVQFSNSTTSVLATLAALAEASAPLSNSHRASANSEEIIQGNSVDSSIQQVVGSGGQRVITIVTDGVPLGNIQTAIPAGAIGQPFIVTMQDGQQVLTVPAGQVAEETVIEEEEEVVEKLPLAKKPRMEEMTNSVEEGQEGRERELLQQQLQEANRRAQEYRHQLLKKEQEAEEYRLKLEAMARQQPNGVEFTMVEEVAEVDAVVVTEGEVEERETEVSRSGGTTEPHTGVSMETVSS</sequence>
<evidence type="ECO:0000256" key="8">
    <source>
        <dbReference type="SAM" id="Coils"/>
    </source>
</evidence>
<name>A0AA41MT86_SCICA</name>
<dbReference type="SUPFAM" id="SSF48403">
    <property type="entry name" value="Ankyrin repeat"/>
    <property type="match status" value="1"/>
</dbReference>
<dbReference type="InterPro" id="IPR002110">
    <property type="entry name" value="Ankyrin_rpt"/>
</dbReference>
<dbReference type="GO" id="GO:0005634">
    <property type="term" value="C:nucleus"/>
    <property type="evidence" value="ECO:0007669"/>
    <property type="project" value="UniProtKB-SubCell"/>
</dbReference>
<dbReference type="PRINTS" id="PR01415">
    <property type="entry name" value="ANKYRIN"/>
</dbReference>
<gene>
    <name evidence="10" type="ORF">SUZIE_144500</name>
</gene>
<comment type="caution">
    <text evidence="10">The sequence shown here is derived from an EMBL/GenBank/DDBJ whole genome shotgun (WGS) entry which is preliminary data.</text>
</comment>
<keyword evidence="6" id="KW-0539">Nucleus</keyword>
<dbReference type="EMBL" id="JAATJV010304600">
    <property type="protein sequence ID" value="MBZ3877750.1"/>
    <property type="molecule type" value="Genomic_DNA"/>
</dbReference>
<feature type="repeat" description="ANK" evidence="7">
    <location>
        <begin position="103"/>
        <end position="135"/>
    </location>
</feature>
<keyword evidence="8" id="KW-0175">Coiled coil</keyword>
<reference evidence="10" key="1">
    <citation type="submission" date="2020-03" db="EMBL/GenBank/DDBJ databases">
        <title>Studies in the Genomics of Life Span.</title>
        <authorList>
            <person name="Glass D."/>
        </authorList>
    </citation>
    <scope>NUCLEOTIDE SEQUENCE</scope>
    <source>
        <strain evidence="10">SUZIE</strain>
        <tissue evidence="10">Muscle</tissue>
    </source>
</reference>
<feature type="compositionally biased region" description="Polar residues" evidence="9">
    <location>
        <begin position="435"/>
        <end position="450"/>
    </location>
</feature>
<feature type="region of interest" description="Disordered" evidence="9">
    <location>
        <begin position="418"/>
        <end position="450"/>
    </location>
</feature>
<organism evidence="10 11">
    <name type="scientific">Sciurus carolinensis</name>
    <name type="common">Eastern gray squirrel</name>
    <dbReference type="NCBI Taxonomy" id="30640"/>
    <lineage>
        <taxon>Eukaryota</taxon>
        <taxon>Metazoa</taxon>
        <taxon>Chordata</taxon>
        <taxon>Craniata</taxon>
        <taxon>Vertebrata</taxon>
        <taxon>Euteleostomi</taxon>
        <taxon>Mammalia</taxon>
        <taxon>Eutheria</taxon>
        <taxon>Euarchontoglires</taxon>
        <taxon>Glires</taxon>
        <taxon>Rodentia</taxon>
        <taxon>Sciuromorpha</taxon>
        <taxon>Sciuridae</taxon>
        <taxon>Sciurinae</taxon>
        <taxon>Sciurini</taxon>
        <taxon>Sciurus</taxon>
    </lineage>
</organism>
<evidence type="ECO:0000256" key="3">
    <source>
        <dbReference type="ARBA" id="ARBA00023015"/>
    </source>
</evidence>
<dbReference type="PANTHER" id="PTHR24193:SF86">
    <property type="entry name" value="GA-BINDING PROTEIN SUBUNIT BETA-2"/>
    <property type="match status" value="1"/>
</dbReference>
<evidence type="ECO:0000256" key="4">
    <source>
        <dbReference type="ARBA" id="ARBA00023043"/>
    </source>
</evidence>
<evidence type="ECO:0000256" key="5">
    <source>
        <dbReference type="ARBA" id="ARBA00023163"/>
    </source>
</evidence>
<proteinExistence type="predicted"/>
<dbReference type="GO" id="GO:0000976">
    <property type="term" value="F:transcription cis-regulatory region binding"/>
    <property type="evidence" value="ECO:0007669"/>
    <property type="project" value="TreeGrafter"/>
</dbReference>
<keyword evidence="11" id="KW-1185">Reference proteome</keyword>
<dbReference type="PROSITE" id="PS50297">
    <property type="entry name" value="ANK_REP_REGION"/>
    <property type="match status" value="3"/>
</dbReference>
<keyword evidence="2" id="KW-0677">Repeat</keyword>
<evidence type="ECO:0000256" key="1">
    <source>
        <dbReference type="ARBA" id="ARBA00004123"/>
    </source>
</evidence>
<accession>A0AA41MT86</accession>
<feature type="repeat" description="ANK" evidence="7">
    <location>
        <begin position="70"/>
        <end position="102"/>
    </location>
</feature>
<keyword evidence="3" id="KW-0805">Transcription regulation</keyword>
<evidence type="ECO:0000256" key="7">
    <source>
        <dbReference type="PROSITE-ProRule" id="PRU00023"/>
    </source>
</evidence>
<dbReference type="Gene3D" id="1.25.40.20">
    <property type="entry name" value="Ankyrin repeat-containing domain"/>
    <property type="match status" value="1"/>
</dbReference>
<dbReference type="Pfam" id="PF12796">
    <property type="entry name" value="Ank_2"/>
    <property type="match status" value="2"/>
</dbReference>
<evidence type="ECO:0000313" key="10">
    <source>
        <dbReference type="EMBL" id="MBZ3877750.1"/>
    </source>
</evidence>
<comment type="subcellular location">
    <subcellularLocation>
        <location evidence="1">Nucleus</location>
    </subcellularLocation>
</comment>
<keyword evidence="5" id="KW-0804">Transcription</keyword>
<dbReference type="SMART" id="SM00248">
    <property type="entry name" value="ANK"/>
    <property type="match status" value="4"/>
</dbReference>
<evidence type="ECO:0000256" key="2">
    <source>
        <dbReference type="ARBA" id="ARBA00022737"/>
    </source>
</evidence>
<dbReference type="PROSITE" id="PS50088">
    <property type="entry name" value="ANK_REPEAT"/>
    <property type="match status" value="3"/>
</dbReference>
<dbReference type="InterPro" id="IPR050663">
    <property type="entry name" value="Ankyrin-SOCS_Box"/>
</dbReference>
<dbReference type="GO" id="GO:0045944">
    <property type="term" value="P:positive regulation of transcription by RNA polymerase II"/>
    <property type="evidence" value="ECO:0007669"/>
    <property type="project" value="TreeGrafter"/>
</dbReference>
<evidence type="ECO:0000256" key="6">
    <source>
        <dbReference type="ARBA" id="ARBA00023242"/>
    </source>
</evidence>
<dbReference type="FunFam" id="1.25.40.20:FF:000025">
    <property type="entry name" value="GA-binding protein subunit beta-1 isoform X1"/>
    <property type="match status" value="1"/>
</dbReference>
<protein>
    <submittedName>
        <fullName evidence="10">GA-binding protein subunit beta-2</fullName>
    </submittedName>
</protein>
<evidence type="ECO:0000313" key="11">
    <source>
        <dbReference type="Proteomes" id="UP001166674"/>
    </source>
</evidence>
<feature type="coiled-coil region" evidence="8">
    <location>
        <begin position="356"/>
        <end position="397"/>
    </location>
</feature>
<evidence type="ECO:0000256" key="9">
    <source>
        <dbReference type="SAM" id="MobiDB-lite"/>
    </source>
</evidence>
<dbReference type="Proteomes" id="UP001166674">
    <property type="component" value="Unassembled WGS sequence"/>
</dbReference>